<evidence type="ECO:0000313" key="1">
    <source>
        <dbReference type="EMBL" id="RDI39116.1"/>
    </source>
</evidence>
<dbReference type="AlphaFoldDB" id="A0A370G7Q0"/>
<reference evidence="1 2" key="1">
    <citation type="submission" date="2018-07" db="EMBL/GenBank/DDBJ databases">
        <title>Genomic Encyclopedia of Type Strains, Phase IV (KMG-IV): sequencing the most valuable type-strain genomes for metagenomic binning, comparative biology and taxonomic classification.</title>
        <authorList>
            <person name="Goeker M."/>
        </authorList>
    </citation>
    <scope>NUCLEOTIDE SEQUENCE [LARGE SCALE GENOMIC DNA]</scope>
    <source>
        <strain evidence="1 2">DSM 25281</strain>
    </source>
</reference>
<comment type="caution">
    <text evidence="1">The sequence shown here is derived from an EMBL/GenBank/DDBJ whole genome shotgun (WGS) entry which is preliminary data.</text>
</comment>
<gene>
    <name evidence="1" type="ORF">DFR59_11523</name>
</gene>
<sequence length="325" mass="36711">MNQAMHKFEAYQEIFHELKTKYKWSFSDNRILMMAASLYVANEKEFNLKRYDEIVEYIKGEVGLFSTLKGNDRFTFAAMLDTKFDDSKAAFKEFIQTYDSVIEAGFHRSTFSYIAAMVALTGEKDASDAIPRSYDIYKSMKSNHFFFTGMDDYPLAMLLAQRELEKDAMMAEIESFYQKLNEAGFRKSNELQSMSHILSLEGKTNPDTLVSRCQEMFSLMKESGLKPKAMHYPHIALLAFLDQAKVNLHQVVDIFDQLNAEKDFKWQKDFNLVMAIQLLIAEKVGESTVLSTALHSTIQALIQAQQAACIAAVSGATAAASTAGA</sequence>
<dbReference type="InterPro" id="IPR025062">
    <property type="entry name" value="DUF4003"/>
</dbReference>
<keyword evidence="2" id="KW-1185">Reference proteome</keyword>
<name>A0A370G7Q0_9BACI</name>
<dbReference type="Pfam" id="PF13170">
    <property type="entry name" value="DUF4003"/>
    <property type="match status" value="1"/>
</dbReference>
<organism evidence="1 2">
    <name type="scientific">Falsibacillus pallidus</name>
    <dbReference type="NCBI Taxonomy" id="493781"/>
    <lineage>
        <taxon>Bacteria</taxon>
        <taxon>Bacillati</taxon>
        <taxon>Bacillota</taxon>
        <taxon>Bacilli</taxon>
        <taxon>Bacillales</taxon>
        <taxon>Bacillaceae</taxon>
        <taxon>Falsibacillus</taxon>
    </lineage>
</organism>
<proteinExistence type="predicted"/>
<accession>A0A370G7Q0</accession>
<dbReference type="EMBL" id="QQAY01000015">
    <property type="protein sequence ID" value="RDI39116.1"/>
    <property type="molecule type" value="Genomic_DNA"/>
</dbReference>
<evidence type="ECO:0000313" key="2">
    <source>
        <dbReference type="Proteomes" id="UP000255326"/>
    </source>
</evidence>
<protein>
    <submittedName>
        <fullName evidence="1">Uncharacterized protein DUF4003</fullName>
    </submittedName>
</protein>
<dbReference type="Proteomes" id="UP000255326">
    <property type="component" value="Unassembled WGS sequence"/>
</dbReference>